<proteinExistence type="predicted"/>
<gene>
    <name evidence="2" type="ORF">SLS58_001303</name>
</gene>
<dbReference type="EMBL" id="JAKEKT020000005">
    <property type="protein sequence ID" value="KAL1649927.1"/>
    <property type="molecule type" value="Genomic_DNA"/>
</dbReference>
<dbReference type="Gene3D" id="1.20.58.80">
    <property type="entry name" value="Phosphotransferase system, lactose/cellobiose-type IIA subunit"/>
    <property type="match status" value="1"/>
</dbReference>
<feature type="compositionally biased region" description="Acidic residues" evidence="1">
    <location>
        <begin position="336"/>
        <end position="348"/>
    </location>
</feature>
<feature type="compositionally biased region" description="Low complexity" evidence="1">
    <location>
        <begin position="417"/>
        <end position="429"/>
    </location>
</feature>
<feature type="region of interest" description="Disordered" evidence="1">
    <location>
        <begin position="237"/>
        <end position="278"/>
    </location>
</feature>
<dbReference type="Proteomes" id="UP001521184">
    <property type="component" value="Unassembled WGS sequence"/>
</dbReference>
<feature type="compositionally biased region" description="Basic and acidic residues" evidence="1">
    <location>
        <begin position="240"/>
        <end position="251"/>
    </location>
</feature>
<organism evidence="2 3">
    <name type="scientific">Diplodia intermedia</name>
    <dbReference type="NCBI Taxonomy" id="856260"/>
    <lineage>
        <taxon>Eukaryota</taxon>
        <taxon>Fungi</taxon>
        <taxon>Dikarya</taxon>
        <taxon>Ascomycota</taxon>
        <taxon>Pezizomycotina</taxon>
        <taxon>Dothideomycetes</taxon>
        <taxon>Dothideomycetes incertae sedis</taxon>
        <taxon>Botryosphaeriales</taxon>
        <taxon>Botryosphaeriaceae</taxon>
        <taxon>Diplodia</taxon>
    </lineage>
</organism>
<evidence type="ECO:0000313" key="2">
    <source>
        <dbReference type="EMBL" id="KAL1649927.1"/>
    </source>
</evidence>
<feature type="region of interest" description="Disordered" evidence="1">
    <location>
        <begin position="76"/>
        <end position="211"/>
    </location>
</feature>
<feature type="compositionally biased region" description="Low complexity" evidence="1">
    <location>
        <begin position="366"/>
        <end position="376"/>
    </location>
</feature>
<dbReference type="PANTHER" id="PTHR40130">
    <property type="entry name" value="EXPRESSED PROTEIN"/>
    <property type="match status" value="1"/>
</dbReference>
<feature type="region of interest" description="Disordered" evidence="1">
    <location>
        <begin position="336"/>
        <end position="395"/>
    </location>
</feature>
<comment type="caution">
    <text evidence="2">The sequence shown here is derived from an EMBL/GenBank/DDBJ whole genome shotgun (WGS) entry which is preliminary data.</text>
</comment>
<feature type="region of interest" description="Disordered" evidence="1">
    <location>
        <begin position="416"/>
        <end position="490"/>
    </location>
</feature>
<feature type="compositionally biased region" description="Low complexity" evidence="1">
    <location>
        <begin position="96"/>
        <end position="110"/>
    </location>
</feature>
<feature type="compositionally biased region" description="Polar residues" evidence="1">
    <location>
        <begin position="126"/>
        <end position="135"/>
    </location>
</feature>
<feature type="compositionally biased region" description="Gly residues" evidence="1">
    <location>
        <begin position="519"/>
        <end position="528"/>
    </location>
</feature>
<feature type="region of interest" description="Disordered" evidence="1">
    <location>
        <begin position="507"/>
        <end position="548"/>
    </location>
</feature>
<sequence>METAPLTLAHAHARNASAENWKANSSQASDEHQQAAGEFSKAATGTSDLEAFRVLKLLESHHERLASIIKCNHQSASAKNQPEASQPAQTVDVHQSSAAAARPTSPRRAPQSPPRTTPRRKPPRDLSTSIASNLASARGIPGSQRRPAAPAISAQHVDGRILNRAERATPQEFRKEGSQQARPVAEAESAEGSDEKEGAEHTEKETSTDEGFKRFFSTFETFYSALSAPLAFAGLPLMPEDSREPDYEKPTPKAAGKAPSQSAGGATSAKADTVPDPSTLFSKATLRALDTTPGAAESFIVVPTTGGTVSYAGILNHTGSQTHGGVPSPIIEEEERSFDGEEFVDANEEPAPPSPTTTRSGRRARPGSAGSLAAAAEFGKGGTGTGGRKTMEELELENAMMRQLLDKLSKRLHMWEASSQSQSLALAQSFRAHRPPAGSGPSSHPQSAGHAADQSHMEHRLRDLESQVDGLTRDKELLEREHDKVSRENEKLLSVLGRYREKWEVLKAGARGRRERGATGNGGVGGTGAETDSGAGEAQNAEADRAAA</sequence>
<keyword evidence="3" id="KW-1185">Reference proteome</keyword>
<evidence type="ECO:0000256" key="1">
    <source>
        <dbReference type="SAM" id="MobiDB-lite"/>
    </source>
</evidence>
<feature type="compositionally biased region" description="Basic and acidic residues" evidence="1">
    <location>
        <begin position="193"/>
        <end position="211"/>
    </location>
</feature>
<accession>A0ABR3U2G5</accession>
<evidence type="ECO:0000313" key="3">
    <source>
        <dbReference type="Proteomes" id="UP001521184"/>
    </source>
</evidence>
<feature type="compositionally biased region" description="Polar residues" evidence="1">
    <location>
        <begin position="76"/>
        <end position="95"/>
    </location>
</feature>
<protein>
    <submittedName>
        <fullName evidence="2">Uncharacterized protein</fullName>
    </submittedName>
</protein>
<feature type="compositionally biased region" description="Basic and acidic residues" evidence="1">
    <location>
        <begin position="453"/>
        <end position="490"/>
    </location>
</feature>
<feature type="region of interest" description="Disordered" evidence="1">
    <location>
        <begin position="1"/>
        <end position="45"/>
    </location>
</feature>
<dbReference type="PANTHER" id="PTHR40130:SF1">
    <property type="entry name" value="SPINDLE POLE BODY-ASSOCIATED PROTEIN CUT12 DOMAIN-CONTAINING PROTEIN"/>
    <property type="match status" value="1"/>
</dbReference>
<reference evidence="2 3" key="1">
    <citation type="journal article" date="2023" name="Plant Dis.">
        <title>First Report of Diplodia intermedia Causing Canker and Dieback Diseases on Apple Trees in Canada.</title>
        <authorList>
            <person name="Ellouze W."/>
            <person name="Ilyukhin E."/>
            <person name="Sulman M."/>
            <person name="Ali S."/>
        </authorList>
    </citation>
    <scope>NUCLEOTIDE SEQUENCE [LARGE SCALE GENOMIC DNA]</scope>
    <source>
        <strain evidence="2 3">M45-28</strain>
    </source>
</reference>
<feature type="compositionally biased region" description="Basic and acidic residues" evidence="1">
    <location>
        <begin position="157"/>
        <end position="177"/>
    </location>
</feature>
<name>A0ABR3U2G5_9PEZI</name>